<dbReference type="InterPro" id="IPR036291">
    <property type="entry name" value="NAD(P)-bd_dom_sf"/>
</dbReference>
<dbReference type="STRING" id="133412.A0A1R1XF00"/>
<comment type="caution">
    <text evidence="2">The sequence shown here is derived from an EMBL/GenBank/DDBJ whole genome shotgun (WGS) entry which is preliminary data.</text>
</comment>
<dbReference type="OrthoDB" id="5138418at2759"/>
<dbReference type="Pfam" id="PF13380">
    <property type="entry name" value="CoA_binding_2"/>
    <property type="match status" value="1"/>
</dbReference>
<gene>
    <name evidence="2" type="ORF">AYI70_g8661</name>
</gene>
<dbReference type="SUPFAM" id="SSF51735">
    <property type="entry name" value="NAD(P)-binding Rossmann-fold domains"/>
    <property type="match status" value="1"/>
</dbReference>
<reference evidence="2 3" key="1">
    <citation type="submission" date="2017-01" db="EMBL/GenBank/DDBJ databases">
        <authorList>
            <person name="Mah S.A."/>
            <person name="Swanson W.J."/>
            <person name="Moy G.W."/>
            <person name="Vacquier V.D."/>
        </authorList>
    </citation>
    <scope>NUCLEOTIDE SEQUENCE [LARGE SCALE GENOMIC DNA]</scope>
    <source>
        <strain evidence="2 3">GSMNP</strain>
    </source>
</reference>
<proteinExistence type="predicted"/>
<evidence type="ECO:0000313" key="3">
    <source>
        <dbReference type="Proteomes" id="UP000187283"/>
    </source>
</evidence>
<keyword evidence="3" id="KW-1185">Reference proteome</keyword>
<protein>
    <recommendedName>
        <fullName evidence="1">CoA-binding domain-containing protein</fullName>
    </recommendedName>
</protein>
<dbReference type="EMBL" id="LSSN01003595">
    <property type="protein sequence ID" value="OMJ13188.1"/>
    <property type="molecule type" value="Genomic_DNA"/>
</dbReference>
<dbReference type="AlphaFoldDB" id="A0A1R1XF00"/>
<organism evidence="2 3">
    <name type="scientific">Smittium culicis</name>
    <dbReference type="NCBI Taxonomy" id="133412"/>
    <lineage>
        <taxon>Eukaryota</taxon>
        <taxon>Fungi</taxon>
        <taxon>Fungi incertae sedis</taxon>
        <taxon>Zoopagomycota</taxon>
        <taxon>Kickxellomycotina</taxon>
        <taxon>Harpellomycetes</taxon>
        <taxon>Harpellales</taxon>
        <taxon>Legeriomycetaceae</taxon>
        <taxon>Smittium</taxon>
    </lineage>
</organism>
<dbReference type="InterPro" id="IPR003781">
    <property type="entry name" value="CoA-bd"/>
</dbReference>
<feature type="domain" description="CoA-binding" evidence="1">
    <location>
        <begin position="14"/>
        <end position="133"/>
    </location>
</feature>
<evidence type="ECO:0000313" key="2">
    <source>
        <dbReference type="EMBL" id="OMJ13188.1"/>
    </source>
</evidence>
<evidence type="ECO:0000259" key="1">
    <source>
        <dbReference type="Pfam" id="PF13380"/>
    </source>
</evidence>
<sequence>MNSNQAVFLSKKIYGVAGASVDKSKFGNTVLVWYKQHNKTVVPINPKEQIIEGLPVVRDVNDLVKVATTQFNLLPQDIGLSIVTPPKVSEHILRQAAEVGIKNVWMQPGSEPANWQNLSSELGLLAVGGGPCILKS</sequence>
<dbReference type="Proteomes" id="UP000187283">
    <property type="component" value="Unassembled WGS sequence"/>
</dbReference>
<dbReference type="PANTHER" id="PTHR33303">
    <property type="entry name" value="CYTOPLASMIC PROTEIN-RELATED"/>
    <property type="match status" value="1"/>
</dbReference>
<dbReference type="Gene3D" id="3.40.50.720">
    <property type="entry name" value="NAD(P)-binding Rossmann-like Domain"/>
    <property type="match status" value="1"/>
</dbReference>
<accession>A0A1R1XF00</accession>
<dbReference type="PANTHER" id="PTHR33303:SF2">
    <property type="entry name" value="COA-BINDING DOMAIN-CONTAINING PROTEIN"/>
    <property type="match status" value="1"/>
</dbReference>
<name>A0A1R1XF00_9FUNG</name>